<keyword evidence="1" id="KW-0677">Repeat</keyword>
<evidence type="ECO:0000259" key="3">
    <source>
        <dbReference type="Pfam" id="PF00395"/>
    </source>
</evidence>
<name>A0A0H5SHG0_HERHM</name>
<proteinExistence type="predicted"/>
<gene>
    <name evidence="5" type="ORF">HHT355_1039</name>
</gene>
<feature type="domain" description="YcdB/YcdC repeated" evidence="4">
    <location>
        <begin position="377"/>
        <end position="519"/>
    </location>
</feature>
<dbReference type="Pfam" id="PF16244">
    <property type="entry name" value="DUF4901"/>
    <property type="match status" value="2"/>
</dbReference>
<sequence length="766" mass="88678">MGKKFISLILCGVLFTGFLPSTIFAAETLTTKAVMPVLTKDTVFQLTATESKKSEPSNSLLEAAIKAAKAKIKIPSEYSEFNFYYYGSNTGTNIYWNLNWTNPKNYSYIEINLDHDNNIIYYYKYDSSRSGKNIPAYLKNELDYKAKDFIRLIAPEISSKIEFVSSDYSGIYSNTYTYRFQRKENGIFFPDNSVTVSVDAATGEIKSASINWLYQAKIPSSVTKLTKEEAAKIIGENLNMKLSYKTNYYRIFENGKDETVKKAFLVYEPDLSYISVDAVTKEVYLTRNEWVVLDSEYAGKATDAKEKLDQGAAEENVTLTEDEIAKIRELESLISKEKAIETVTKNPYLYIDKNLLTYTATLSKSYANNGKKASYVWNIELKDERPIDYNKDQDYYRAYAYATVDAKTGKILSFNASVKDNYDPKTGTWRKVNVKYDREYGKNIFEKFLTSQIKDRFSKTKLVDQRYDYIAYYKDNNEPVYGGYYYTYNRFNEDVEFPYNGIYGAVDGVTGKIYSYYSTWDDDIIFESPKNAMSPKEAFEHFINKDGFNLIYEINVINRYNPNNKSKGYIENSESYLVDYEVRLVYRPDIYPVYISPFTGEQLNYNGEVYKETKPYAYADIDDTKENRKILLLSDMNIGFEGEYFNPEKEVTVEEVNMLMEKLGYYNYKDNTAKSTKLITREELAYIFIKRLGLEKVAKLSDIYTTGYYDESLINREYLGAVALAKGLEIFPKNTDNLFKPKENISRREIVSLIFNFINSANSIDY</sequence>
<dbReference type="RefSeq" id="WP_103202366.1">
    <property type="nucleotide sequence ID" value="NZ_CVTD020000015.1"/>
</dbReference>
<organism evidence="5 6">
    <name type="scientific">Herbinix hemicellulosilytica</name>
    <dbReference type="NCBI Taxonomy" id="1564487"/>
    <lineage>
        <taxon>Bacteria</taxon>
        <taxon>Bacillati</taxon>
        <taxon>Bacillota</taxon>
        <taxon>Clostridia</taxon>
        <taxon>Lachnospirales</taxon>
        <taxon>Lachnospiraceae</taxon>
        <taxon>Herbinix</taxon>
    </lineage>
</organism>
<dbReference type="InterPro" id="IPR001119">
    <property type="entry name" value="SLH_dom"/>
</dbReference>
<accession>A0A0H5SHG0</accession>
<dbReference type="Proteomes" id="UP000236497">
    <property type="component" value="Unassembled WGS sequence"/>
</dbReference>
<reference evidence="5 6" key="1">
    <citation type="submission" date="2015-06" db="EMBL/GenBank/DDBJ databases">
        <authorList>
            <person name="Wibberg Daniel"/>
        </authorList>
    </citation>
    <scope>NUCLEOTIDE SEQUENCE [LARGE SCALE GENOMIC DNA]</scope>
    <source>
        <strain evidence="5 6">T3/55T</strain>
    </source>
</reference>
<dbReference type="Pfam" id="PF00395">
    <property type="entry name" value="SLH"/>
    <property type="match status" value="1"/>
</dbReference>
<evidence type="ECO:0000313" key="6">
    <source>
        <dbReference type="Proteomes" id="UP000236497"/>
    </source>
</evidence>
<evidence type="ECO:0000259" key="4">
    <source>
        <dbReference type="Pfam" id="PF16244"/>
    </source>
</evidence>
<keyword evidence="6" id="KW-1185">Reference proteome</keyword>
<feature type="domain" description="SLH" evidence="3">
    <location>
        <begin position="718"/>
        <end position="749"/>
    </location>
</feature>
<dbReference type="EMBL" id="CVTD020000015">
    <property type="protein sequence ID" value="CRZ34241.1"/>
    <property type="molecule type" value="Genomic_DNA"/>
</dbReference>
<evidence type="ECO:0000313" key="5">
    <source>
        <dbReference type="EMBL" id="CRZ34241.1"/>
    </source>
</evidence>
<dbReference type="InterPro" id="IPR032599">
    <property type="entry name" value="YcdB/YcdC_rep_domain"/>
</dbReference>
<dbReference type="AlphaFoldDB" id="A0A0H5SHG0"/>
<keyword evidence="2" id="KW-0732">Signal</keyword>
<feature type="domain" description="YcdB/YcdC repeated" evidence="4">
    <location>
        <begin position="62"/>
        <end position="207"/>
    </location>
</feature>
<feature type="signal peptide" evidence="2">
    <location>
        <begin position="1"/>
        <end position="25"/>
    </location>
</feature>
<evidence type="ECO:0000256" key="1">
    <source>
        <dbReference type="ARBA" id="ARBA00022737"/>
    </source>
</evidence>
<feature type="chain" id="PRO_5005224079" evidence="2">
    <location>
        <begin position="26"/>
        <end position="766"/>
    </location>
</feature>
<evidence type="ECO:0000256" key="2">
    <source>
        <dbReference type="SAM" id="SignalP"/>
    </source>
</evidence>
<protein>
    <submittedName>
        <fullName evidence="5">Uncharacterized protein</fullName>
    </submittedName>
</protein>